<dbReference type="EMBL" id="BPLR01004990">
    <property type="protein sequence ID" value="GIX98973.1"/>
    <property type="molecule type" value="Genomic_DNA"/>
</dbReference>
<sequence>MDITWSQNIRKWPRDSAGSWCRNRPCPSGEPAGAEAAQGGDPAPSSNEMLIVEELGLKACSSKNLHSSAQMNCGQKGKQQKKLVKNPKQ</sequence>
<comment type="caution">
    <text evidence="2">The sequence shown here is derived from an EMBL/GenBank/DDBJ whole genome shotgun (WGS) entry which is preliminary data.</text>
</comment>
<gene>
    <name evidence="2" type="ORF">CEXT_52041</name>
</gene>
<reference evidence="2 3" key="1">
    <citation type="submission" date="2021-06" db="EMBL/GenBank/DDBJ databases">
        <title>Caerostris extrusa draft genome.</title>
        <authorList>
            <person name="Kono N."/>
            <person name="Arakawa K."/>
        </authorList>
    </citation>
    <scope>NUCLEOTIDE SEQUENCE [LARGE SCALE GENOMIC DNA]</scope>
</reference>
<proteinExistence type="predicted"/>
<feature type="region of interest" description="Disordered" evidence="1">
    <location>
        <begin position="68"/>
        <end position="89"/>
    </location>
</feature>
<keyword evidence="3" id="KW-1185">Reference proteome</keyword>
<evidence type="ECO:0000313" key="3">
    <source>
        <dbReference type="Proteomes" id="UP001054945"/>
    </source>
</evidence>
<evidence type="ECO:0000313" key="2">
    <source>
        <dbReference type="EMBL" id="GIX98973.1"/>
    </source>
</evidence>
<organism evidence="2 3">
    <name type="scientific">Caerostris extrusa</name>
    <name type="common">Bark spider</name>
    <name type="synonym">Caerostris bankana</name>
    <dbReference type="NCBI Taxonomy" id="172846"/>
    <lineage>
        <taxon>Eukaryota</taxon>
        <taxon>Metazoa</taxon>
        <taxon>Ecdysozoa</taxon>
        <taxon>Arthropoda</taxon>
        <taxon>Chelicerata</taxon>
        <taxon>Arachnida</taxon>
        <taxon>Araneae</taxon>
        <taxon>Araneomorphae</taxon>
        <taxon>Entelegynae</taxon>
        <taxon>Araneoidea</taxon>
        <taxon>Araneidae</taxon>
        <taxon>Caerostris</taxon>
    </lineage>
</organism>
<evidence type="ECO:0000256" key="1">
    <source>
        <dbReference type="SAM" id="MobiDB-lite"/>
    </source>
</evidence>
<accession>A0AAV4PS57</accession>
<feature type="compositionally biased region" description="Basic residues" evidence="1">
    <location>
        <begin position="78"/>
        <end position="89"/>
    </location>
</feature>
<dbReference type="Proteomes" id="UP001054945">
    <property type="component" value="Unassembled WGS sequence"/>
</dbReference>
<feature type="region of interest" description="Disordered" evidence="1">
    <location>
        <begin position="14"/>
        <end position="47"/>
    </location>
</feature>
<dbReference type="AlphaFoldDB" id="A0AAV4PS57"/>
<protein>
    <submittedName>
        <fullName evidence="2">Uncharacterized protein</fullName>
    </submittedName>
</protein>
<name>A0AAV4PS57_CAEEX</name>
<feature type="compositionally biased region" description="Low complexity" evidence="1">
    <location>
        <begin position="25"/>
        <end position="44"/>
    </location>
</feature>